<evidence type="ECO:0000313" key="3">
    <source>
        <dbReference type="Proteomes" id="UP000324222"/>
    </source>
</evidence>
<comment type="caution">
    <text evidence="2">The sequence shown here is derived from an EMBL/GenBank/DDBJ whole genome shotgun (WGS) entry which is preliminary data.</text>
</comment>
<protein>
    <submittedName>
        <fullName evidence="2">Uncharacterized protein</fullName>
    </submittedName>
</protein>
<accession>A0A5B7DX99</accession>
<gene>
    <name evidence="2" type="ORF">E2C01_019467</name>
</gene>
<proteinExistence type="predicted"/>
<dbReference type="AlphaFoldDB" id="A0A5B7DX99"/>
<evidence type="ECO:0000256" key="1">
    <source>
        <dbReference type="SAM" id="MobiDB-lite"/>
    </source>
</evidence>
<sequence>MQFFRIQARRVRPSAAEKVGWLTPRPPRCPNSCPKLPVLKADRAAFVCMNCNIYTSHECIADESRYVSDRVADGCGNGVGGVVGGLGLVLERSLAQRRPISSCRPLPRRPSAAATTAQTN</sequence>
<reference evidence="2 3" key="1">
    <citation type="submission" date="2019-05" db="EMBL/GenBank/DDBJ databases">
        <title>Another draft genome of Portunus trituberculatus and its Hox gene families provides insights of decapod evolution.</title>
        <authorList>
            <person name="Jeong J.-H."/>
            <person name="Song I."/>
            <person name="Kim S."/>
            <person name="Choi T."/>
            <person name="Kim D."/>
            <person name="Ryu S."/>
            <person name="Kim W."/>
        </authorList>
    </citation>
    <scope>NUCLEOTIDE SEQUENCE [LARGE SCALE GENOMIC DNA]</scope>
    <source>
        <tissue evidence="2">Muscle</tissue>
    </source>
</reference>
<dbReference type="EMBL" id="VSRR010001587">
    <property type="protein sequence ID" value="MPC26332.1"/>
    <property type="molecule type" value="Genomic_DNA"/>
</dbReference>
<evidence type="ECO:0000313" key="2">
    <source>
        <dbReference type="EMBL" id="MPC26332.1"/>
    </source>
</evidence>
<keyword evidence="3" id="KW-1185">Reference proteome</keyword>
<organism evidence="2 3">
    <name type="scientific">Portunus trituberculatus</name>
    <name type="common">Swimming crab</name>
    <name type="synonym">Neptunus trituberculatus</name>
    <dbReference type="NCBI Taxonomy" id="210409"/>
    <lineage>
        <taxon>Eukaryota</taxon>
        <taxon>Metazoa</taxon>
        <taxon>Ecdysozoa</taxon>
        <taxon>Arthropoda</taxon>
        <taxon>Crustacea</taxon>
        <taxon>Multicrustacea</taxon>
        <taxon>Malacostraca</taxon>
        <taxon>Eumalacostraca</taxon>
        <taxon>Eucarida</taxon>
        <taxon>Decapoda</taxon>
        <taxon>Pleocyemata</taxon>
        <taxon>Brachyura</taxon>
        <taxon>Eubrachyura</taxon>
        <taxon>Portunoidea</taxon>
        <taxon>Portunidae</taxon>
        <taxon>Portuninae</taxon>
        <taxon>Portunus</taxon>
    </lineage>
</organism>
<name>A0A5B7DX99_PORTR</name>
<feature type="region of interest" description="Disordered" evidence="1">
    <location>
        <begin position="101"/>
        <end position="120"/>
    </location>
</feature>
<dbReference type="Proteomes" id="UP000324222">
    <property type="component" value="Unassembled WGS sequence"/>
</dbReference>